<dbReference type="InterPro" id="IPR001216">
    <property type="entry name" value="P-phosphate_BS"/>
</dbReference>
<gene>
    <name evidence="11" type="primary">sbnA</name>
    <name evidence="11" type="ORF">QIS99_27800</name>
</gene>
<dbReference type="RefSeq" id="WP_282516490.1">
    <property type="nucleotide sequence ID" value="NZ_JASCIR010000036.1"/>
</dbReference>
<organism evidence="11 12">
    <name type="scientific">Streptomyces solicavernae</name>
    <dbReference type="NCBI Taxonomy" id="3043614"/>
    <lineage>
        <taxon>Bacteria</taxon>
        <taxon>Bacillati</taxon>
        <taxon>Actinomycetota</taxon>
        <taxon>Actinomycetes</taxon>
        <taxon>Kitasatosporales</taxon>
        <taxon>Streptomycetaceae</taxon>
        <taxon>Streptomyces</taxon>
    </lineage>
</organism>
<comment type="subunit">
    <text evidence="5">Homodimer.</text>
</comment>
<reference evidence="11 12" key="1">
    <citation type="submission" date="2023-05" db="EMBL/GenBank/DDBJ databases">
        <title>Draft genome sequence of Streptomyces sp. B-S-A8 isolated from a cave soil in Thailand.</title>
        <authorList>
            <person name="Chamroensaksri N."/>
            <person name="Muangham S."/>
        </authorList>
    </citation>
    <scope>NUCLEOTIDE SEQUENCE [LARGE SCALE GENOMIC DNA]</scope>
    <source>
        <strain evidence="11 12">B-S-A8</strain>
    </source>
</reference>
<comment type="cofactor">
    <cofactor evidence="1">
        <name>pyridoxal 5'-phosphate</name>
        <dbReference type="ChEBI" id="CHEBI:597326"/>
    </cofactor>
</comment>
<name>A0ABT6RZV8_9ACTN</name>
<dbReference type="PROSITE" id="PS00901">
    <property type="entry name" value="CYS_SYNTHASE"/>
    <property type="match status" value="1"/>
</dbReference>
<dbReference type="InterPro" id="IPR050214">
    <property type="entry name" value="Cys_Synth/Cystath_Beta-Synth"/>
</dbReference>
<dbReference type="InterPro" id="IPR036052">
    <property type="entry name" value="TrpB-like_PALP_sf"/>
</dbReference>
<keyword evidence="12" id="KW-1185">Reference proteome</keyword>
<evidence type="ECO:0000256" key="6">
    <source>
        <dbReference type="ARBA" id="ARBA00012331"/>
    </source>
</evidence>
<evidence type="ECO:0000259" key="10">
    <source>
        <dbReference type="Pfam" id="PF00291"/>
    </source>
</evidence>
<dbReference type="CDD" id="cd01561">
    <property type="entry name" value="CBS_like"/>
    <property type="match status" value="1"/>
</dbReference>
<dbReference type="InterPro" id="IPR023927">
    <property type="entry name" value="SbnA"/>
</dbReference>
<dbReference type="EMBL" id="JASCIR010000036">
    <property type="protein sequence ID" value="MDI3389967.1"/>
    <property type="molecule type" value="Genomic_DNA"/>
</dbReference>
<accession>A0ABT6RZV8</accession>
<keyword evidence="8" id="KW-0808">Transferase</keyword>
<comment type="function">
    <text evidence="2">Catalyzes the synthesis of N-((2S)-2-amino-2-carboxyethyl)-L-glutamate (ACEGA) from O-phospho-L-serine and L-glutamate. Involved in the biosynthesis of L-2,3-diaminopropionic acid (L-Dap), a precursor of staphyloferrin B and antibiotics.</text>
</comment>
<dbReference type="PANTHER" id="PTHR10314">
    <property type="entry name" value="CYSTATHIONINE BETA-SYNTHASE"/>
    <property type="match status" value="1"/>
</dbReference>
<evidence type="ECO:0000256" key="9">
    <source>
        <dbReference type="ARBA" id="ARBA00022898"/>
    </source>
</evidence>
<dbReference type="NCBIfam" id="TIGR03945">
    <property type="entry name" value="PLP_SbnA_fam"/>
    <property type="match status" value="1"/>
</dbReference>
<keyword evidence="9" id="KW-0663">Pyridoxal phosphate</keyword>
<feature type="domain" description="Tryptophan synthase beta chain-like PALP" evidence="10">
    <location>
        <begin position="31"/>
        <end position="287"/>
    </location>
</feature>
<dbReference type="Pfam" id="PF00291">
    <property type="entry name" value="PALP"/>
    <property type="match status" value="1"/>
</dbReference>
<protein>
    <recommendedName>
        <fullName evidence="7">N-(2-amino-2-carboxyethyl)-L-glutamate synthase</fullName>
        <ecNumber evidence="6">2.5.1.140</ecNumber>
    </recommendedName>
</protein>
<comment type="similarity">
    <text evidence="4">Belongs to the cysteine synthase/cystathionine beta-synthase family. SbnA subfamily.</text>
</comment>
<dbReference type="Proteomes" id="UP001224661">
    <property type="component" value="Unassembled WGS sequence"/>
</dbReference>
<proteinExistence type="inferred from homology"/>
<evidence type="ECO:0000256" key="8">
    <source>
        <dbReference type="ARBA" id="ARBA00022679"/>
    </source>
</evidence>
<evidence type="ECO:0000256" key="2">
    <source>
        <dbReference type="ARBA" id="ARBA00004056"/>
    </source>
</evidence>
<dbReference type="EC" id="2.5.1.140" evidence="6"/>
<evidence type="ECO:0000313" key="12">
    <source>
        <dbReference type="Proteomes" id="UP001224661"/>
    </source>
</evidence>
<evidence type="ECO:0000256" key="5">
    <source>
        <dbReference type="ARBA" id="ARBA00011738"/>
    </source>
</evidence>
<dbReference type="InterPro" id="IPR001926">
    <property type="entry name" value="TrpB-like_PALP"/>
</dbReference>
<sequence length="338" mass="36299">MPAGETTHRNTVTSPLEFNPDDVFVDLTPSFQRPFFLKCEGFNFAGSVKARAALSMVDGAEEMGLLHPGSTLVESSSGSLGVALAALAAERGYTFVCVTDSRCTDRHLRTMRSYGAEVVVVTEPDPVEGLLGARIRRVRELCRSTPGALWLNQYANDDNWRAHYRSTGPAIVRAFPEVDFLFIGAGTTGTLTGCARFFKDIGHPVRIVAVDSVGSVTFGGPAGTRHIPGLGTGRRPEIVDESVVDEVLMVPEREAVRMCRSLARRGYLLGGSTGTVLAGARQRLAEENPGALALGISPDLGERYLDSVYDDAWVHSRFGTITDEDPLSPAGAAEFVHG</sequence>
<evidence type="ECO:0000256" key="3">
    <source>
        <dbReference type="ARBA" id="ARBA00004924"/>
    </source>
</evidence>
<dbReference type="Gene3D" id="3.40.50.1100">
    <property type="match status" value="2"/>
</dbReference>
<dbReference type="SUPFAM" id="SSF53686">
    <property type="entry name" value="Tryptophan synthase beta subunit-like PLP-dependent enzymes"/>
    <property type="match status" value="1"/>
</dbReference>
<comment type="pathway">
    <text evidence="3">Siderophore biosynthesis.</text>
</comment>
<evidence type="ECO:0000256" key="1">
    <source>
        <dbReference type="ARBA" id="ARBA00001933"/>
    </source>
</evidence>
<evidence type="ECO:0000313" key="11">
    <source>
        <dbReference type="EMBL" id="MDI3389967.1"/>
    </source>
</evidence>
<evidence type="ECO:0000256" key="4">
    <source>
        <dbReference type="ARBA" id="ARBA00008519"/>
    </source>
</evidence>
<comment type="caution">
    <text evidence="11">The sequence shown here is derived from an EMBL/GenBank/DDBJ whole genome shotgun (WGS) entry which is preliminary data.</text>
</comment>
<evidence type="ECO:0000256" key="7">
    <source>
        <dbReference type="ARBA" id="ARBA00016985"/>
    </source>
</evidence>